<sequence length="303" mass="33596">MKNEGISKELALLASQQYTTLFTALGYSPCPPADIFLSWVTQIKSNSLMTKATAIIVGASSLLSREIAKQLAEQGVELVLLAQEPESLQEFVDSLPTQAHLFPLVIASPQKVITTLENIWEKIGGAHLVIVNTGLNSYDPQLPWLPEQDIITVNVQGYAAICNTAFKLFRDQGYGQLAAINSIAGLRGGPNVAYHASKAFASNYLDGLSMHAQRLKLPITITDIQLGLLDKAAMQQSRLWLSPPDEVASQIIKAMQKAKRKVYVTKRWRLVAWLTKLLPEFVYNTRHWRTKEERLAAKAEGKK</sequence>
<dbReference type="InterPro" id="IPR036291">
    <property type="entry name" value="NAD(P)-bd_dom_sf"/>
</dbReference>
<protein>
    <recommendedName>
        <fullName evidence="5">Short-chain dehydrogenase</fullName>
    </recommendedName>
</protein>
<dbReference type="GO" id="GO:0016020">
    <property type="term" value="C:membrane"/>
    <property type="evidence" value="ECO:0007669"/>
    <property type="project" value="TreeGrafter"/>
</dbReference>
<keyword evidence="2" id="KW-0560">Oxidoreductase</keyword>
<organism evidence="3 4">
    <name type="scientific">Shewanella psychrophila</name>
    <dbReference type="NCBI Taxonomy" id="225848"/>
    <lineage>
        <taxon>Bacteria</taxon>
        <taxon>Pseudomonadati</taxon>
        <taxon>Pseudomonadota</taxon>
        <taxon>Gammaproteobacteria</taxon>
        <taxon>Alteromonadales</taxon>
        <taxon>Shewanellaceae</taxon>
        <taxon>Shewanella</taxon>
    </lineage>
</organism>
<dbReference type="Proteomes" id="UP000189545">
    <property type="component" value="Chromosome"/>
</dbReference>
<evidence type="ECO:0008006" key="5">
    <source>
        <dbReference type="Google" id="ProtNLM"/>
    </source>
</evidence>
<reference evidence="3 4" key="1">
    <citation type="submission" date="2016-03" db="EMBL/GenBank/DDBJ databases">
        <title>Complete genome sequence of Shewanella psychrophila WP2, a deep sea bacterium isolated from west Pacific sediment.</title>
        <authorList>
            <person name="Xu G."/>
            <person name="Jian H."/>
        </authorList>
    </citation>
    <scope>NUCLEOTIDE SEQUENCE [LARGE SCALE GENOMIC DNA]</scope>
    <source>
        <strain evidence="3 4">WP2</strain>
    </source>
</reference>
<dbReference type="PANTHER" id="PTHR44196:SF3">
    <property type="entry name" value="SHORT CHAIN DEHYDROGENASE FAMILY PROTEIN"/>
    <property type="match status" value="1"/>
</dbReference>
<dbReference type="KEGG" id="spsw:Sps_02054"/>
<dbReference type="AlphaFoldDB" id="A0A1S6HNY5"/>
<dbReference type="EMBL" id="CP014782">
    <property type="protein sequence ID" value="AQS37214.1"/>
    <property type="molecule type" value="Genomic_DNA"/>
</dbReference>
<name>A0A1S6HNY5_9GAMM</name>
<dbReference type="GO" id="GO:0016491">
    <property type="term" value="F:oxidoreductase activity"/>
    <property type="evidence" value="ECO:0007669"/>
    <property type="project" value="UniProtKB-KW"/>
</dbReference>
<evidence type="ECO:0000256" key="2">
    <source>
        <dbReference type="ARBA" id="ARBA00023002"/>
    </source>
</evidence>
<accession>A0A1S6HNY5</accession>
<evidence type="ECO:0000256" key="1">
    <source>
        <dbReference type="ARBA" id="ARBA00006484"/>
    </source>
</evidence>
<evidence type="ECO:0000313" key="3">
    <source>
        <dbReference type="EMBL" id="AQS37214.1"/>
    </source>
</evidence>
<comment type="similarity">
    <text evidence="1">Belongs to the short-chain dehydrogenases/reductases (SDR) family.</text>
</comment>
<dbReference type="PANTHER" id="PTHR44196">
    <property type="entry name" value="DEHYDROGENASE/REDUCTASE SDR FAMILY MEMBER 7B"/>
    <property type="match status" value="1"/>
</dbReference>
<dbReference type="InterPro" id="IPR002347">
    <property type="entry name" value="SDR_fam"/>
</dbReference>
<dbReference type="Gene3D" id="3.40.50.720">
    <property type="entry name" value="NAD(P)-binding Rossmann-like Domain"/>
    <property type="match status" value="1"/>
</dbReference>
<dbReference type="Pfam" id="PF00106">
    <property type="entry name" value="adh_short"/>
    <property type="match status" value="1"/>
</dbReference>
<dbReference type="STRING" id="225848.Sps_02054"/>
<proteinExistence type="inferred from homology"/>
<keyword evidence="4" id="KW-1185">Reference proteome</keyword>
<evidence type="ECO:0000313" key="4">
    <source>
        <dbReference type="Proteomes" id="UP000189545"/>
    </source>
</evidence>
<dbReference type="SUPFAM" id="SSF51735">
    <property type="entry name" value="NAD(P)-binding Rossmann-fold domains"/>
    <property type="match status" value="1"/>
</dbReference>
<gene>
    <name evidence="3" type="ORF">Sps_02054</name>
</gene>